<organism evidence="1 2">
    <name type="scientific">Stegodyphus mimosarum</name>
    <name type="common">African social velvet spider</name>
    <dbReference type="NCBI Taxonomy" id="407821"/>
    <lineage>
        <taxon>Eukaryota</taxon>
        <taxon>Metazoa</taxon>
        <taxon>Ecdysozoa</taxon>
        <taxon>Arthropoda</taxon>
        <taxon>Chelicerata</taxon>
        <taxon>Arachnida</taxon>
        <taxon>Araneae</taxon>
        <taxon>Araneomorphae</taxon>
        <taxon>Entelegynae</taxon>
        <taxon>Eresoidea</taxon>
        <taxon>Eresidae</taxon>
        <taxon>Stegodyphus</taxon>
    </lineage>
</organism>
<gene>
    <name evidence="1" type="ORF">X975_15344</name>
</gene>
<evidence type="ECO:0000313" key="1">
    <source>
        <dbReference type="EMBL" id="KFM73745.1"/>
    </source>
</evidence>
<dbReference type="AlphaFoldDB" id="A0A087U8Q6"/>
<accession>A0A087U8Q6</accession>
<dbReference type="OrthoDB" id="21573at2759"/>
<protein>
    <submittedName>
        <fullName evidence="1">Uncharacterized protein</fullName>
    </submittedName>
</protein>
<dbReference type="EMBL" id="KK118740">
    <property type="protein sequence ID" value="KFM73745.1"/>
    <property type="molecule type" value="Genomic_DNA"/>
</dbReference>
<proteinExistence type="predicted"/>
<keyword evidence="2" id="KW-1185">Reference proteome</keyword>
<dbReference type="Proteomes" id="UP000054359">
    <property type="component" value="Unassembled WGS sequence"/>
</dbReference>
<name>A0A087U8Q6_STEMI</name>
<reference evidence="1 2" key="1">
    <citation type="submission" date="2013-11" db="EMBL/GenBank/DDBJ databases">
        <title>Genome sequencing of Stegodyphus mimosarum.</title>
        <authorList>
            <person name="Bechsgaard J."/>
        </authorList>
    </citation>
    <scope>NUCLEOTIDE SEQUENCE [LARGE SCALE GENOMIC DNA]</scope>
</reference>
<feature type="non-terminal residue" evidence="1">
    <location>
        <position position="69"/>
    </location>
</feature>
<evidence type="ECO:0000313" key="2">
    <source>
        <dbReference type="Proteomes" id="UP000054359"/>
    </source>
</evidence>
<sequence>MFKIADSYRKLTFITRNINFCRPLQCEDNTPKRKVKETVELVTLVDQDDKILGLKPKPETEKLARKHNL</sequence>